<organism evidence="6 7">
    <name type="scientific">Crucibulum laeve</name>
    <dbReference type="NCBI Taxonomy" id="68775"/>
    <lineage>
        <taxon>Eukaryota</taxon>
        <taxon>Fungi</taxon>
        <taxon>Dikarya</taxon>
        <taxon>Basidiomycota</taxon>
        <taxon>Agaricomycotina</taxon>
        <taxon>Agaricomycetes</taxon>
        <taxon>Agaricomycetidae</taxon>
        <taxon>Agaricales</taxon>
        <taxon>Agaricineae</taxon>
        <taxon>Nidulariaceae</taxon>
        <taxon>Crucibulum</taxon>
    </lineage>
</organism>
<dbReference type="PANTHER" id="PTHR33798">
    <property type="entry name" value="FLAVOPROTEIN OXYGENASE"/>
    <property type="match status" value="1"/>
</dbReference>
<keyword evidence="2" id="KW-0285">Flavoprotein</keyword>
<comment type="cofactor">
    <cofactor evidence="1">
        <name>FMN</name>
        <dbReference type="ChEBI" id="CHEBI:58210"/>
    </cofactor>
</comment>
<dbReference type="SUPFAM" id="SSF50475">
    <property type="entry name" value="FMN-binding split barrel"/>
    <property type="match status" value="1"/>
</dbReference>
<evidence type="ECO:0000313" key="6">
    <source>
        <dbReference type="EMBL" id="TFK37155.1"/>
    </source>
</evidence>
<evidence type="ECO:0000256" key="4">
    <source>
        <dbReference type="ARBA" id="ARBA00038054"/>
    </source>
</evidence>
<evidence type="ECO:0000256" key="3">
    <source>
        <dbReference type="ARBA" id="ARBA00022643"/>
    </source>
</evidence>
<dbReference type="PANTHER" id="PTHR33798:SF5">
    <property type="entry name" value="FLAVIN REDUCTASE LIKE DOMAIN-CONTAINING PROTEIN"/>
    <property type="match status" value="1"/>
</dbReference>
<proteinExistence type="inferred from homology"/>
<dbReference type="STRING" id="68775.A0A5C3LWP6"/>
<dbReference type="AlphaFoldDB" id="A0A5C3LWP6"/>
<dbReference type="Proteomes" id="UP000308652">
    <property type="component" value="Unassembled WGS sequence"/>
</dbReference>
<dbReference type="GO" id="GO:0010181">
    <property type="term" value="F:FMN binding"/>
    <property type="evidence" value="ECO:0007669"/>
    <property type="project" value="InterPro"/>
</dbReference>
<name>A0A5C3LWP6_9AGAR</name>
<protein>
    <recommendedName>
        <fullName evidence="5">Flavin reductase like domain-containing protein</fullName>
    </recommendedName>
</protein>
<feature type="domain" description="Flavin reductase like" evidence="5">
    <location>
        <begin position="65"/>
        <end position="223"/>
    </location>
</feature>
<gene>
    <name evidence="6" type="ORF">BDQ12DRAFT_685427</name>
</gene>
<reference evidence="6 7" key="1">
    <citation type="journal article" date="2019" name="Nat. Ecol. Evol.">
        <title>Megaphylogeny resolves global patterns of mushroom evolution.</title>
        <authorList>
            <person name="Varga T."/>
            <person name="Krizsan K."/>
            <person name="Foldi C."/>
            <person name="Dima B."/>
            <person name="Sanchez-Garcia M."/>
            <person name="Sanchez-Ramirez S."/>
            <person name="Szollosi G.J."/>
            <person name="Szarkandi J.G."/>
            <person name="Papp V."/>
            <person name="Albert L."/>
            <person name="Andreopoulos W."/>
            <person name="Angelini C."/>
            <person name="Antonin V."/>
            <person name="Barry K.W."/>
            <person name="Bougher N.L."/>
            <person name="Buchanan P."/>
            <person name="Buyck B."/>
            <person name="Bense V."/>
            <person name="Catcheside P."/>
            <person name="Chovatia M."/>
            <person name="Cooper J."/>
            <person name="Damon W."/>
            <person name="Desjardin D."/>
            <person name="Finy P."/>
            <person name="Geml J."/>
            <person name="Haridas S."/>
            <person name="Hughes K."/>
            <person name="Justo A."/>
            <person name="Karasinski D."/>
            <person name="Kautmanova I."/>
            <person name="Kiss B."/>
            <person name="Kocsube S."/>
            <person name="Kotiranta H."/>
            <person name="LaButti K.M."/>
            <person name="Lechner B.E."/>
            <person name="Liimatainen K."/>
            <person name="Lipzen A."/>
            <person name="Lukacs Z."/>
            <person name="Mihaltcheva S."/>
            <person name="Morgado L.N."/>
            <person name="Niskanen T."/>
            <person name="Noordeloos M.E."/>
            <person name="Ohm R.A."/>
            <person name="Ortiz-Santana B."/>
            <person name="Ovrebo C."/>
            <person name="Racz N."/>
            <person name="Riley R."/>
            <person name="Savchenko A."/>
            <person name="Shiryaev A."/>
            <person name="Soop K."/>
            <person name="Spirin V."/>
            <person name="Szebenyi C."/>
            <person name="Tomsovsky M."/>
            <person name="Tulloss R.E."/>
            <person name="Uehling J."/>
            <person name="Grigoriev I.V."/>
            <person name="Vagvolgyi C."/>
            <person name="Papp T."/>
            <person name="Martin F.M."/>
            <person name="Miettinen O."/>
            <person name="Hibbett D.S."/>
            <person name="Nagy L.G."/>
        </authorList>
    </citation>
    <scope>NUCLEOTIDE SEQUENCE [LARGE SCALE GENOMIC DNA]</scope>
    <source>
        <strain evidence="6 7">CBS 166.37</strain>
    </source>
</reference>
<evidence type="ECO:0000313" key="7">
    <source>
        <dbReference type="Proteomes" id="UP000308652"/>
    </source>
</evidence>
<accession>A0A5C3LWP6</accession>
<dbReference type="SMART" id="SM00903">
    <property type="entry name" value="Flavin_Reduct"/>
    <property type="match status" value="1"/>
</dbReference>
<dbReference type="EMBL" id="ML213609">
    <property type="protein sequence ID" value="TFK37155.1"/>
    <property type="molecule type" value="Genomic_DNA"/>
</dbReference>
<keyword evidence="3" id="KW-0288">FMN</keyword>
<dbReference type="InterPro" id="IPR002563">
    <property type="entry name" value="Flavin_Rdtase-like_dom"/>
</dbReference>
<dbReference type="Pfam" id="PF01613">
    <property type="entry name" value="Flavin_Reduct"/>
    <property type="match status" value="1"/>
</dbReference>
<evidence type="ECO:0000256" key="1">
    <source>
        <dbReference type="ARBA" id="ARBA00001917"/>
    </source>
</evidence>
<dbReference type="Gene3D" id="2.30.110.10">
    <property type="entry name" value="Electron Transport, Fmn-binding Protein, Chain A"/>
    <property type="match status" value="1"/>
</dbReference>
<dbReference type="InterPro" id="IPR012349">
    <property type="entry name" value="Split_barrel_FMN-bd"/>
</dbReference>
<keyword evidence="7" id="KW-1185">Reference proteome</keyword>
<sequence length="269" mass="29737">MSNLPAYTHTVSFKDTKSPNPDWTYGQGVDTTEEGRKWLEGLQGGFKTIDTSVEEPRKLKGLMMSGIIPRPVAFVSSVSEDGVENLAPYSFFNMVSYEPAMICFSAAFKEGAVPKDTARNIKATKNFTVNIISEAWIEQAHSTCVDAPPDVSEWALSGLTREKSTFVKAPRVLESAFSMECELYQAIDIPHPVTGKTNCTHILGLVKYIHVRKDILNKRGVVDPGRLKPVARIGGISYSKTSEGYQSPREKWEQTGESIQKALSNISKL</sequence>
<comment type="similarity">
    <text evidence="4">Belongs to the flavoredoxin family.</text>
</comment>
<evidence type="ECO:0000259" key="5">
    <source>
        <dbReference type="SMART" id="SM00903"/>
    </source>
</evidence>
<evidence type="ECO:0000256" key="2">
    <source>
        <dbReference type="ARBA" id="ARBA00022630"/>
    </source>
</evidence>
<dbReference type="OrthoDB" id="298012at2759"/>